<dbReference type="EMBL" id="BSUM01000001">
    <property type="protein sequence ID" value="GMA30593.1"/>
    <property type="molecule type" value="Genomic_DNA"/>
</dbReference>
<evidence type="ECO:0000313" key="3">
    <source>
        <dbReference type="Proteomes" id="UP001157161"/>
    </source>
</evidence>
<proteinExistence type="predicted"/>
<evidence type="ECO:0000313" key="2">
    <source>
        <dbReference type="EMBL" id="GMA30593.1"/>
    </source>
</evidence>
<dbReference type="InterPro" id="IPR032716">
    <property type="entry name" value="ACC_epsilon"/>
</dbReference>
<reference evidence="2" key="1">
    <citation type="journal article" date="2014" name="Int. J. Syst. Evol. Microbiol.">
        <title>Complete genome sequence of Corynebacterium casei LMG S-19264T (=DSM 44701T), isolated from a smear-ripened cheese.</title>
        <authorList>
            <consortium name="US DOE Joint Genome Institute (JGI-PGF)"/>
            <person name="Walter F."/>
            <person name="Albersmeier A."/>
            <person name="Kalinowski J."/>
            <person name="Ruckert C."/>
        </authorList>
    </citation>
    <scope>NUCLEOTIDE SEQUENCE</scope>
    <source>
        <strain evidence="2">NBRC 112290</strain>
    </source>
</reference>
<name>A0AA37UP82_9MICO</name>
<comment type="caution">
    <text evidence="2">The sequence shown here is derived from an EMBL/GenBank/DDBJ whole genome shotgun (WGS) entry which is preliminary data.</text>
</comment>
<dbReference type="AlphaFoldDB" id="A0AA37UP82"/>
<dbReference type="GO" id="GO:0004658">
    <property type="term" value="F:propionyl-CoA carboxylase activity"/>
    <property type="evidence" value="ECO:0007669"/>
    <property type="project" value="InterPro"/>
</dbReference>
<evidence type="ECO:0000256" key="1">
    <source>
        <dbReference type="SAM" id="MobiDB-lite"/>
    </source>
</evidence>
<gene>
    <name evidence="2" type="ORF">GCM10025875_05850</name>
</gene>
<evidence type="ECO:0008006" key="4">
    <source>
        <dbReference type="Google" id="ProtNLM"/>
    </source>
</evidence>
<feature type="region of interest" description="Disordered" evidence="1">
    <location>
        <begin position="27"/>
        <end position="59"/>
    </location>
</feature>
<dbReference type="Pfam" id="PF13822">
    <property type="entry name" value="ACC_epsilon"/>
    <property type="match status" value="1"/>
</dbReference>
<organism evidence="2 3">
    <name type="scientific">Litorihabitans aurantiacus</name>
    <dbReference type="NCBI Taxonomy" id="1930061"/>
    <lineage>
        <taxon>Bacteria</taxon>
        <taxon>Bacillati</taxon>
        <taxon>Actinomycetota</taxon>
        <taxon>Actinomycetes</taxon>
        <taxon>Micrococcales</taxon>
        <taxon>Beutenbergiaceae</taxon>
        <taxon>Litorihabitans</taxon>
    </lineage>
</organism>
<dbReference type="GO" id="GO:0003989">
    <property type="term" value="F:acetyl-CoA carboxylase activity"/>
    <property type="evidence" value="ECO:0007669"/>
    <property type="project" value="InterPro"/>
</dbReference>
<reference evidence="2" key="2">
    <citation type="submission" date="2023-02" db="EMBL/GenBank/DDBJ databases">
        <authorList>
            <person name="Sun Q."/>
            <person name="Mori K."/>
        </authorList>
    </citation>
    <scope>NUCLEOTIDE SEQUENCE</scope>
    <source>
        <strain evidence="2">NBRC 112290</strain>
    </source>
</reference>
<dbReference type="Proteomes" id="UP001157161">
    <property type="component" value="Unassembled WGS sequence"/>
</dbReference>
<feature type="compositionally biased region" description="Basic and acidic residues" evidence="1">
    <location>
        <begin position="34"/>
        <end position="45"/>
    </location>
</feature>
<accession>A0AA37UP82</accession>
<protein>
    <recommendedName>
        <fullName evidence="4">Acyl-CoA carboxylase subunit epsilon</fullName>
    </recommendedName>
</protein>
<keyword evidence="3" id="KW-1185">Reference proteome</keyword>
<sequence length="68" mass="7163">MRVVRGTPDAVELAALIAGLSAATAAGGAQEPAEAVRHRWQDRSHALRGGSRGLPARGANAWRWSLHP</sequence>